<evidence type="ECO:0000256" key="1">
    <source>
        <dbReference type="SAM" id="SignalP"/>
    </source>
</evidence>
<evidence type="ECO:0000313" key="2">
    <source>
        <dbReference type="EMBL" id="KDA53509.1"/>
    </source>
</evidence>
<keyword evidence="3" id="KW-1185">Reference proteome</keyword>
<dbReference type="EMBL" id="JMFG01000020">
    <property type="protein sequence ID" value="KDA53509.1"/>
    <property type="molecule type" value="Genomic_DNA"/>
</dbReference>
<dbReference type="AlphaFoldDB" id="A0A062XVU4"/>
<reference evidence="2 3" key="1">
    <citation type="submission" date="2014-04" db="EMBL/GenBank/DDBJ databases">
        <title>The Genome Sequence of Thermoanaerobaculum aquaticum MP-01, The First Cultivated Group 23 Acidobacterium.</title>
        <authorList>
            <person name="Stamps B.W."/>
            <person name="Losey N.A."/>
            <person name="Lawson P.A."/>
            <person name="Stevenson B.S."/>
        </authorList>
    </citation>
    <scope>NUCLEOTIDE SEQUENCE [LARGE SCALE GENOMIC DNA]</scope>
    <source>
        <strain evidence="2 3">MP-01</strain>
    </source>
</reference>
<comment type="caution">
    <text evidence="2">The sequence shown here is derived from an EMBL/GenBank/DDBJ whole genome shotgun (WGS) entry which is preliminary data.</text>
</comment>
<name>A0A062XVU4_9BACT</name>
<evidence type="ECO:0000313" key="3">
    <source>
        <dbReference type="Proteomes" id="UP000027284"/>
    </source>
</evidence>
<accession>A0A062XVU4</accession>
<feature type="signal peptide" evidence="1">
    <location>
        <begin position="1"/>
        <end position="24"/>
    </location>
</feature>
<gene>
    <name evidence="2" type="ORF">EG19_04690</name>
</gene>
<proteinExistence type="predicted"/>
<keyword evidence="1" id="KW-0732">Signal</keyword>
<sequence length="178" mass="19460">MTSMKPKLLTVTGLALMLAVAAEARPPRKVVVVHPGFPIARPLPHVVVHPPRVSVHVTVRAFLPPLVFGATVVAYRPELVIWEDAETLTRREGWTEFTLGVDGRGRELLFSVHGAAVKVNFAEVVFENGEAQVVDFNEKVVKPGTYRLLDVSGRKVDHVRMVAKAVGDTSRVTLALAK</sequence>
<dbReference type="Proteomes" id="UP000027284">
    <property type="component" value="Unassembled WGS sequence"/>
</dbReference>
<protein>
    <submittedName>
        <fullName evidence="2">Uncharacterized protein</fullName>
    </submittedName>
</protein>
<feature type="chain" id="PRO_5001620783" evidence="1">
    <location>
        <begin position="25"/>
        <end position="178"/>
    </location>
</feature>
<dbReference type="RefSeq" id="WP_038049326.1">
    <property type="nucleotide sequence ID" value="NZ_JMFG01000020.1"/>
</dbReference>
<organism evidence="2 3">
    <name type="scientific">Thermoanaerobaculum aquaticum</name>
    <dbReference type="NCBI Taxonomy" id="1312852"/>
    <lineage>
        <taxon>Bacteria</taxon>
        <taxon>Pseudomonadati</taxon>
        <taxon>Acidobacteriota</taxon>
        <taxon>Thermoanaerobaculia</taxon>
        <taxon>Thermoanaerobaculales</taxon>
        <taxon>Thermoanaerobaculaceae</taxon>
        <taxon>Thermoanaerobaculum</taxon>
    </lineage>
</organism>
<dbReference type="STRING" id="1312852.EG19_04690"/>